<accession>A0A7W7IA26</accession>
<comment type="caution">
    <text evidence="1">The sequence shown here is derived from an EMBL/GenBank/DDBJ whole genome shotgun (WGS) entry which is preliminary data.</text>
</comment>
<organism evidence="1 2">
    <name type="scientific">Actinomadura livida</name>
    <dbReference type="NCBI Taxonomy" id="79909"/>
    <lineage>
        <taxon>Bacteria</taxon>
        <taxon>Bacillati</taxon>
        <taxon>Actinomycetota</taxon>
        <taxon>Actinomycetes</taxon>
        <taxon>Streptosporangiales</taxon>
        <taxon>Thermomonosporaceae</taxon>
        <taxon>Actinomadura</taxon>
    </lineage>
</organism>
<dbReference type="Proteomes" id="UP000549343">
    <property type="component" value="Unassembled WGS sequence"/>
</dbReference>
<evidence type="ECO:0000313" key="2">
    <source>
        <dbReference type="Proteomes" id="UP000549343"/>
    </source>
</evidence>
<dbReference type="EMBL" id="JACHMV010000001">
    <property type="protein sequence ID" value="MBB4773304.1"/>
    <property type="molecule type" value="Genomic_DNA"/>
</dbReference>
<evidence type="ECO:0000313" key="1">
    <source>
        <dbReference type="EMBL" id="MBB4773304.1"/>
    </source>
</evidence>
<name>A0A7W7IA26_9ACTN</name>
<dbReference type="AlphaFoldDB" id="A0A7W7IA26"/>
<sequence>MEIREDARYDVGRRYTVYSPVIEFTTRDG</sequence>
<reference evidence="1 2" key="1">
    <citation type="submission" date="2020-08" db="EMBL/GenBank/DDBJ databases">
        <title>Sequencing the genomes of 1000 actinobacteria strains.</title>
        <authorList>
            <person name="Klenk H.-P."/>
        </authorList>
    </citation>
    <scope>NUCLEOTIDE SEQUENCE [LARGE SCALE GENOMIC DNA]</scope>
    <source>
        <strain evidence="1 2">DSM 44772</strain>
    </source>
</reference>
<proteinExistence type="predicted"/>
<protein>
    <submittedName>
        <fullName evidence="1">Uncharacterized protein</fullName>
    </submittedName>
</protein>
<gene>
    <name evidence="1" type="ORF">F4557_001722</name>
</gene>